<proteinExistence type="predicted"/>
<reference evidence="1 2" key="1">
    <citation type="submission" date="2018-10" db="EMBL/GenBank/DDBJ databases">
        <title>Isolation of pseudouridimycin from Streptomyces albus DSM 40763.</title>
        <authorList>
            <person name="Rosenqvist P."/>
            <person name="Metsae-Ketelae M."/>
            <person name="Virta P."/>
        </authorList>
    </citation>
    <scope>NUCLEOTIDE SEQUENCE [LARGE SCALE GENOMIC DNA]</scope>
    <source>
        <strain evidence="1 2">DSM 40763</strain>
    </source>
</reference>
<comment type="caution">
    <text evidence="1">The sequence shown here is derived from an EMBL/GenBank/DDBJ whole genome shotgun (WGS) entry which is preliminary data.</text>
</comment>
<dbReference type="AlphaFoldDB" id="A0A8H1LJV0"/>
<sequence>MQNTAHPLRVRLYGGRAVHAAHKLPISGGHETACEYFIDARASNHWLDNDPPVTCARCEKVLKREAVR</sequence>
<dbReference type="Proteomes" id="UP000298111">
    <property type="component" value="Unassembled WGS sequence"/>
</dbReference>
<accession>A0A8H1LJV0</accession>
<protein>
    <submittedName>
        <fullName evidence="1">Uncharacterized protein</fullName>
    </submittedName>
</protein>
<organism evidence="1 2">
    <name type="scientific">Streptomyces albus</name>
    <dbReference type="NCBI Taxonomy" id="1888"/>
    <lineage>
        <taxon>Bacteria</taxon>
        <taxon>Bacillati</taxon>
        <taxon>Actinomycetota</taxon>
        <taxon>Actinomycetes</taxon>
        <taxon>Kitasatosporales</taxon>
        <taxon>Streptomycetaceae</taxon>
        <taxon>Streptomyces</taxon>
    </lineage>
</organism>
<dbReference type="EMBL" id="RCIY01000040">
    <property type="protein sequence ID" value="TGG86517.1"/>
    <property type="molecule type" value="Genomic_DNA"/>
</dbReference>
<name>A0A8H1LJV0_9ACTN</name>
<evidence type="ECO:0000313" key="1">
    <source>
        <dbReference type="EMBL" id="TGG86517.1"/>
    </source>
</evidence>
<gene>
    <name evidence="1" type="ORF">D8771_09300</name>
</gene>
<evidence type="ECO:0000313" key="2">
    <source>
        <dbReference type="Proteomes" id="UP000298111"/>
    </source>
</evidence>